<organism evidence="8 9">
    <name type="scientific">Riccia fluitans</name>
    <dbReference type="NCBI Taxonomy" id="41844"/>
    <lineage>
        <taxon>Eukaryota</taxon>
        <taxon>Viridiplantae</taxon>
        <taxon>Streptophyta</taxon>
        <taxon>Embryophyta</taxon>
        <taxon>Marchantiophyta</taxon>
        <taxon>Marchantiopsida</taxon>
        <taxon>Marchantiidae</taxon>
        <taxon>Marchantiales</taxon>
        <taxon>Ricciaceae</taxon>
        <taxon>Riccia</taxon>
    </lineage>
</organism>
<keyword evidence="2 5" id="KW-0813">Transport</keyword>
<dbReference type="PIRSF" id="PIRSF005673">
    <property type="entry name" value="Importin_alpha"/>
    <property type="match status" value="1"/>
</dbReference>
<dbReference type="EMBL" id="JBHFFA010000006">
    <property type="protein sequence ID" value="KAL2623521.1"/>
    <property type="molecule type" value="Genomic_DNA"/>
</dbReference>
<dbReference type="AlphaFoldDB" id="A0ABD1YA52"/>
<keyword evidence="4 5" id="KW-0653">Protein transport</keyword>
<sequence length="552" mass="58735">MEGDFGSQQQHRASIKSPVGNQAGQRRRQQAVQIGKERRDAVVRAKRLRRGDGIQNGDFLESHDLHMEGDVSGTNFLEEKTLTAVQALKEAAAATGKDASRKKIEVLRQVRSLLSSNASPPLSVAVQAGVVPVLVDCLAFGSSEEQLLEAAWSLTNIASGEHELTRAVLPALPMLISHLGDKSAATVAEQCAWAIGNVAGEGEEMRDILLAQGALHPLARLISSPFPSLARTAAWAMSNLIKGPSPRAASDLMKIEGMAQVLVGQMMKGDDELLVELAWVMVYLTSMSDGHSGILLSVGLLPVLVNKLATSDSSAVLTPILRCLGNIVAGDNSKTDAVLTAGGDVPGGIIGALSRCLDMGHRTMQKEAAWAVSNIAAGSTLQKRMVFQGGAIPSLLHILATAAFDVRKEAAYALGNVCVAPKAKGKEVEPIVEHLTVLVDRGCIPGFLALVKSPDMEAARLGLQFLELVMRGLPGGLGPKVVEKEDGIAAMEVLQFHVNNELRVMANTLVDKYFGEDYGLEEEYGSEVVDMIKGSEENSDYPPWRQGGVVHG</sequence>
<dbReference type="InterPro" id="IPR000225">
    <property type="entry name" value="Armadillo"/>
</dbReference>
<evidence type="ECO:0000256" key="1">
    <source>
        <dbReference type="ARBA" id="ARBA00010394"/>
    </source>
</evidence>
<evidence type="ECO:0000313" key="8">
    <source>
        <dbReference type="EMBL" id="KAL2623521.1"/>
    </source>
</evidence>
<feature type="repeat" description="ARM" evidence="6">
    <location>
        <begin position="213"/>
        <end position="240"/>
    </location>
</feature>
<dbReference type="InterPro" id="IPR016024">
    <property type="entry name" value="ARM-type_fold"/>
</dbReference>
<gene>
    <name evidence="8" type="ORF">R1flu_003726</name>
</gene>
<evidence type="ECO:0000256" key="4">
    <source>
        <dbReference type="ARBA" id="ARBA00022927"/>
    </source>
</evidence>
<dbReference type="InterPro" id="IPR011989">
    <property type="entry name" value="ARM-like"/>
</dbReference>
<feature type="region of interest" description="Disordered" evidence="7">
    <location>
        <begin position="1"/>
        <end position="36"/>
    </location>
</feature>
<dbReference type="GO" id="GO:0015031">
    <property type="term" value="P:protein transport"/>
    <property type="evidence" value="ECO:0007669"/>
    <property type="project" value="UniProtKB-KW"/>
</dbReference>
<reference evidence="8 9" key="1">
    <citation type="submission" date="2024-09" db="EMBL/GenBank/DDBJ databases">
        <title>Chromosome-scale assembly of Riccia fluitans.</title>
        <authorList>
            <person name="Paukszto L."/>
            <person name="Sawicki J."/>
            <person name="Karawczyk K."/>
            <person name="Piernik-Szablinska J."/>
            <person name="Szczecinska M."/>
            <person name="Mazdziarz M."/>
        </authorList>
    </citation>
    <scope>NUCLEOTIDE SEQUENCE [LARGE SCALE GENOMIC DNA]</scope>
    <source>
        <strain evidence="8">Rf_01</strain>
        <tissue evidence="8">Aerial parts of the thallus</tissue>
    </source>
</reference>
<evidence type="ECO:0000256" key="6">
    <source>
        <dbReference type="PROSITE-ProRule" id="PRU00259"/>
    </source>
</evidence>
<accession>A0ABD1YA52</accession>
<dbReference type="Gene3D" id="1.25.10.10">
    <property type="entry name" value="Leucine-rich Repeat Variant"/>
    <property type="match status" value="1"/>
</dbReference>
<dbReference type="FunFam" id="1.25.10.10:FF:000222">
    <property type="entry name" value="Importin subunit alpha"/>
    <property type="match status" value="1"/>
</dbReference>
<dbReference type="SMART" id="SM00185">
    <property type="entry name" value="ARM"/>
    <property type="match status" value="6"/>
</dbReference>
<comment type="similarity">
    <text evidence="1 5">Belongs to the importin alpha family.</text>
</comment>
<keyword evidence="9" id="KW-1185">Reference proteome</keyword>
<proteinExistence type="inferred from homology"/>
<comment type="caution">
    <text evidence="8">The sequence shown here is derived from an EMBL/GenBank/DDBJ whole genome shotgun (WGS) entry which is preliminary data.</text>
</comment>
<evidence type="ECO:0000256" key="5">
    <source>
        <dbReference type="PIRNR" id="PIRNR005673"/>
    </source>
</evidence>
<keyword evidence="3" id="KW-0677">Repeat</keyword>
<evidence type="ECO:0000256" key="3">
    <source>
        <dbReference type="ARBA" id="ARBA00022737"/>
    </source>
</evidence>
<evidence type="ECO:0000313" key="9">
    <source>
        <dbReference type="Proteomes" id="UP001605036"/>
    </source>
</evidence>
<dbReference type="Pfam" id="PF00514">
    <property type="entry name" value="Arm"/>
    <property type="match status" value="4"/>
</dbReference>
<dbReference type="InterPro" id="IPR024931">
    <property type="entry name" value="Importin_alpha"/>
</dbReference>
<dbReference type="SUPFAM" id="SSF48371">
    <property type="entry name" value="ARM repeat"/>
    <property type="match status" value="1"/>
</dbReference>
<protein>
    <recommendedName>
        <fullName evidence="5">Importin subunit alpha</fullName>
    </recommendedName>
</protein>
<dbReference type="PANTHER" id="PTHR23316">
    <property type="entry name" value="IMPORTIN ALPHA"/>
    <property type="match status" value="1"/>
</dbReference>
<dbReference type="Proteomes" id="UP001605036">
    <property type="component" value="Unassembled WGS sequence"/>
</dbReference>
<name>A0ABD1YA52_9MARC</name>
<dbReference type="PROSITE" id="PS50176">
    <property type="entry name" value="ARM_REPEAT"/>
    <property type="match status" value="1"/>
</dbReference>
<evidence type="ECO:0000256" key="2">
    <source>
        <dbReference type="ARBA" id="ARBA00022448"/>
    </source>
</evidence>
<evidence type="ECO:0000256" key="7">
    <source>
        <dbReference type="SAM" id="MobiDB-lite"/>
    </source>
</evidence>
<feature type="compositionally biased region" description="Polar residues" evidence="7">
    <location>
        <begin position="1"/>
        <end position="12"/>
    </location>
</feature>